<dbReference type="Proteomes" id="UP000186110">
    <property type="component" value="Chromosome"/>
</dbReference>
<reference evidence="1 2" key="1">
    <citation type="submission" date="2017-01" db="EMBL/GenBank/DDBJ databases">
        <authorList>
            <person name="Mah S.A."/>
            <person name="Swanson W.J."/>
            <person name="Moy G.W."/>
            <person name="Vacquier V.D."/>
        </authorList>
    </citation>
    <scope>NUCLEOTIDE SEQUENCE [LARGE SCALE GENOMIC DNA]</scope>
    <source>
        <strain evidence="1 2">DSM 22694</strain>
    </source>
</reference>
<name>A0A1P8K503_9BURK</name>
<accession>A0A1P8K503</accession>
<dbReference type="AlphaFoldDB" id="A0A1P8K503"/>
<proteinExistence type="predicted"/>
<evidence type="ECO:0000313" key="1">
    <source>
        <dbReference type="EMBL" id="APW41094.1"/>
    </source>
</evidence>
<dbReference type="KEGG" id="rsb:RS694_00050"/>
<keyword evidence="2" id="KW-1185">Reference proteome</keyword>
<evidence type="ECO:0000313" key="2">
    <source>
        <dbReference type="Proteomes" id="UP000186110"/>
    </source>
</evidence>
<organism evidence="1 2">
    <name type="scientific">Rhodoferax saidenbachensis</name>
    <dbReference type="NCBI Taxonomy" id="1484693"/>
    <lineage>
        <taxon>Bacteria</taxon>
        <taxon>Pseudomonadati</taxon>
        <taxon>Pseudomonadota</taxon>
        <taxon>Betaproteobacteria</taxon>
        <taxon>Burkholderiales</taxon>
        <taxon>Comamonadaceae</taxon>
        <taxon>Rhodoferax</taxon>
    </lineage>
</organism>
<dbReference type="RefSeq" id="WP_037246309.1">
    <property type="nucleotide sequence ID" value="NZ_CP019239.1"/>
</dbReference>
<sequence length="84" mass="9139">MIHNNKISTLSPVTIGKYRIAACPRPLVSGRFVAQVSIASGRGSASTDRVMRFHDDFPTLDAAAHYAMAQGIDWVHATTTTRPQ</sequence>
<protein>
    <submittedName>
        <fullName evidence="1">Uncharacterized protein</fullName>
    </submittedName>
</protein>
<dbReference type="STRING" id="1484693.RS694_00050"/>
<dbReference type="EMBL" id="CP019239">
    <property type="protein sequence ID" value="APW41094.1"/>
    <property type="molecule type" value="Genomic_DNA"/>
</dbReference>
<gene>
    <name evidence="1" type="ORF">RS694_00050</name>
</gene>
<dbReference type="eggNOG" id="ENOG5033BGB">
    <property type="taxonomic scope" value="Bacteria"/>
</dbReference>